<keyword evidence="3" id="KW-1185">Reference proteome</keyword>
<accession>A0ABQ4G4B6</accession>
<dbReference type="InterPro" id="IPR029117">
    <property type="entry name" value="Ntox17"/>
</dbReference>
<dbReference type="Pfam" id="PF15524">
    <property type="entry name" value="Ntox17"/>
    <property type="match status" value="1"/>
</dbReference>
<dbReference type="EMBL" id="BOOC01000027">
    <property type="protein sequence ID" value="GIH41914.1"/>
    <property type="molecule type" value="Genomic_DNA"/>
</dbReference>
<comment type="caution">
    <text evidence="2">The sequence shown here is derived from an EMBL/GenBank/DDBJ whole genome shotgun (WGS) entry which is preliminary data.</text>
</comment>
<evidence type="ECO:0000313" key="2">
    <source>
        <dbReference type="EMBL" id="GIH41914.1"/>
    </source>
</evidence>
<gene>
    <name evidence="2" type="ORF">Mco01_49140</name>
</gene>
<sequence length="606" mass="66397">MAPRDDDGQQFAGIDPALMRAMIKDLESAKNLIDSRIPGLKSEFERVGLSTKPVTTLTGVASWVGGELPMLNRRQAMAEQLLKENSQYGFTSPMVQTEWGGLFSSKAEAQAKAKELAGKYEKPGGFPDDVWDQIIKYQNDPDFAEAFLKALGPEEAAWIAGRLRTWDEPKHEERLQAFATLMGVASHRGVIDAAWIDKFGTDGQGPDLYTLAAVIQHGVWDTKTLVAIGERALKLGQLGGGDYLTAQILDGISRNPLAAHQLYSDNFDLINSMAYGKLPGWVNTKDPKLGDPLGRFMKAATVDAAEVFERGRPPGDQTWVNPADQLAMRLFQTVGTHPDERFAFPGVENAFVDIVQTFFKGTYTENLLPEGGLGWYDAVQLCADLAGIFDPTPISDGVSGLMSLGQGDWKGALLSMAAMIPYFGDAAAKPVKTFLKLIKAFPALKVFFKVPEDAIGDLSKLEQYVEAITKGFDELKNTLKVVLKHSPTRLLDALGVVNRLHTDAEKIYARYPRWAEKAEKLNLPTDGPVPFVPPKNWDVRNPQKDVLNGREGFVDAYGNVWHKGPGRGGQPYEWDVQVRGQGGISVLTGDGSHLNVEWGTGRVTHG</sequence>
<evidence type="ECO:0000259" key="1">
    <source>
        <dbReference type="Pfam" id="PF15524"/>
    </source>
</evidence>
<reference evidence="2 3" key="1">
    <citation type="submission" date="2021-01" db="EMBL/GenBank/DDBJ databases">
        <title>Whole genome shotgun sequence of Microbispora corallina NBRC 16416.</title>
        <authorList>
            <person name="Komaki H."/>
            <person name="Tamura T."/>
        </authorList>
    </citation>
    <scope>NUCLEOTIDE SEQUENCE [LARGE SCALE GENOMIC DNA]</scope>
    <source>
        <strain evidence="2 3">NBRC 16416</strain>
    </source>
</reference>
<protein>
    <recommendedName>
        <fullName evidence="1">Novel toxin 17 domain-containing protein</fullName>
    </recommendedName>
</protein>
<name>A0ABQ4G4B6_9ACTN</name>
<organism evidence="2 3">
    <name type="scientific">Microbispora corallina</name>
    <dbReference type="NCBI Taxonomy" id="83302"/>
    <lineage>
        <taxon>Bacteria</taxon>
        <taxon>Bacillati</taxon>
        <taxon>Actinomycetota</taxon>
        <taxon>Actinomycetes</taxon>
        <taxon>Streptosporangiales</taxon>
        <taxon>Streptosporangiaceae</taxon>
        <taxon>Microbispora</taxon>
    </lineage>
</organism>
<feature type="domain" description="Novel toxin 17" evidence="1">
    <location>
        <begin position="521"/>
        <end position="605"/>
    </location>
</feature>
<evidence type="ECO:0000313" key="3">
    <source>
        <dbReference type="Proteomes" id="UP000603904"/>
    </source>
</evidence>
<dbReference type="Proteomes" id="UP000603904">
    <property type="component" value="Unassembled WGS sequence"/>
</dbReference>
<dbReference type="CDD" id="cd20745">
    <property type="entry name" value="FIX_RhsA_AHH_HNH-like"/>
    <property type="match status" value="1"/>
</dbReference>
<proteinExistence type="predicted"/>
<dbReference type="RefSeq" id="WP_204059222.1">
    <property type="nucleotide sequence ID" value="NZ_BAAAGP010000042.1"/>
</dbReference>